<dbReference type="Gene3D" id="1.10.10.10">
    <property type="entry name" value="Winged helix-like DNA-binding domain superfamily/Winged helix DNA-binding domain"/>
    <property type="match status" value="1"/>
</dbReference>
<evidence type="ECO:0000256" key="2">
    <source>
        <dbReference type="ARBA" id="ARBA00023015"/>
    </source>
</evidence>
<dbReference type="InterPro" id="IPR005119">
    <property type="entry name" value="LysR_subst-bd"/>
</dbReference>
<proteinExistence type="inferred from homology"/>
<dbReference type="Proteomes" id="UP000019849">
    <property type="component" value="Unassembled WGS sequence"/>
</dbReference>
<feature type="domain" description="HTH lysR-type" evidence="5">
    <location>
        <begin position="22"/>
        <end position="79"/>
    </location>
</feature>
<dbReference type="Gene3D" id="3.40.190.10">
    <property type="entry name" value="Periplasmic binding protein-like II"/>
    <property type="match status" value="2"/>
</dbReference>
<evidence type="ECO:0000259" key="5">
    <source>
        <dbReference type="PROSITE" id="PS50931"/>
    </source>
</evidence>
<organism evidence="6 7">
    <name type="scientific">Aquamicrobium defluvii</name>
    <dbReference type="NCBI Taxonomy" id="69279"/>
    <lineage>
        <taxon>Bacteria</taxon>
        <taxon>Pseudomonadati</taxon>
        <taxon>Pseudomonadota</taxon>
        <taxon>Alphaproteobacteria</taxon>
        <taxon>Hyphomicrobiales</taxon>
        <taxon>Phyllobacteriaceae</taxon>
        <taxon>Aquamicrobium</taxon>
    </lineage>
</organism>
<dbReference type="PROSITE" id="PS50931">
    <property type="entry name" value="HTH_LYSR"/>
    <property type="match status" value="1"/>
</dbReference>
<dbReference type="InterPro" id="IPR036390">
    <property type="entry name" value="WH_DNA-bd_sf"/>
</dbReference>
<comment type="caution">
    <text evidence="6">The sequence shown here is derived from an EMBL/GenBank/DDBJ whole genome shotgun (WGS) entry which is preliminary data.</text>
</comment>
<dbReference type="PANTHER" id="PTHR30346:SF0">
    <property type="entry name" value="HCA OPERON TRANSCRIPTIONAL ACTIVATOR HCAR"/>
    <property type="match status" value="1"/>
</dbReference>
<keyword evidence="3" id="KW-0238">DNA-binding</keyword>
<gene>
    <name evidence="6" type="ORF">BG36_11865</name>
</gene>
<evidence type="ECO:0000256" key="4">
    <source>
        <dbReference type="ARBA" id="ARBA00023163"/>
    </source>
</evidence>
<dbReference type="GO" id="GO:0032993">
    <property type="term" value="C:protein-DNA complex"/>
    <property type="evidence" value="ECO:0007669"/>
    <property type="project" value="TreeGrafter"/>
</dbReference>
<dbReference type="eggNOG" id="COG0583">
    <property type="taxonomic scope" value="Bacteria"/>
</dbReference>
<dbReference type="PANTHER" id="PTHR30346">
    <property type="entry name" value="TRANSCRIPTIONAL DUAL REGULATOR HCAR-RELATED"/>
    <property type="match status" value="1"/>
</dbReference>
<keyword evidence="4" id="KW-0804">Transcription</keyword>
<comment type="similarity">
    <text evidence="1">Belongs to the LysR transcriptional regulatory family.</text>
</comment>
<dbReference type="STRING" id="69279.BG36_11865"/>
<dbReference type="InterPro" id="IPR036388">
    <property type="entry name" value="WH-like_DNA-bd_sf"/>
</dbReference>
<name>A0A011V5F2_9HYPH</name>
<dbReference type="Pfam" id="PF00126">
    <property type="entry name" value="HTH_1"/>
    <property type="match status" value="1"/>
</dbReference>
<dbReference type="PATRIC" id="fig|69279.3.peg.3464"/>
<keyword evidence="2" id="KW-0805">Transcription regulation</keyword>
<sequence length="322" mass="35929">MDGSDAPLWERPVRWPAEGLPFDMRALRYVLAAAEQMSFSGAAGALGMKVSSVSRHVRDFEDNLGISLFERTTSGVRLTDAGSRFLDDIIPVLQMAEVVLQRAGAAGRVEDGTVRIGIITTLGGGFLRELIAAYRQCYPGIDLDIVDGGRRDHLRAIRSRQLDVAFFTGYAPFAGCDVEELWRERVYVAMAVPHPLAGCNALDWSQLRNERFIVSTMEPGPEVHDYIVRRIADYSTYPNVTYRHVTEETLMHMVAIGDGITLVSEGWTSMSYPDLMLRPLTAREDIVPFSAVWSPSSDNPALRRFLSFARDLAIRRGSQRDQ</sequence>
<accession>A0A011V5F2</accession>
<protein>
    <submittedName>
        <fullName evidence="6">LysR family transcriptional regulator</fullName>
    </submittedName>
</protein>
<dbReference type="FunFam" id="1.10.10.10:FF:000001">
    <property type="entry name" value="LysR family transcriptional regulator"/>
    <property type="match status" value="1"/>
</dbReference>
<dbReference type="GO" id="GO:0003677">
    <property type="term" value="F:DNA binding"/>
    <property type="evidence" value="ECO:0007669"/>
    <property type="project" value="UniProtKB-KW"/>
</dbReference>
<evidence type="ECO:0000256" key="1">
    <source>
        <dbReference type="ARBA" id="ARBA00009437"/>
    </source>
</evidence>
<dbReference type="AlphaFoldDB" id="A0A011V5F2"/>
<dbReference type="Pfam" id="PF03466">
    <property type="entry name" value="LysR_substrate"/>
    <property type="match status" value="1"/>
</dbReference>
<evidence type="ECO:0000256" key="3">
    <source>
        <dbReference type="ARBA" id="ARBA00023125"/>
    </source>
</evidence>
<dbReference type="SUPFAM" id="SSF53850">
    <property type="entry name" value="Periplasmic binding protein-like II"/>
    <property type="match status" value="1"/>
</dbReference>
<dbReference type="InterPro" id="IPR000847">
    <property type="entry name" value="LysR_HTH_N"/>
</dbReference>
<dbReference type="HOGENOM" id="CLU_039613_6_4_5"/>
<evidence type="ECO:0000313" key="6">
    <source>
        <dbReference type="EMBL" id="EXL03680.1"/>
    </source>
</evidence>
<reference evidence="6 7" key="1">
    <citation type="submission" date="2014-02" db="EMBL/GenBank/DDBJ databases">
        <title>Aquamicrobium defluvii Genome sequencing.</title>
        <authorList>
            <person name="Wang X."/>
        </authorList>
    </citation>
    <scope>NUCLEOTIDE SEQUENCE [LARGE SCALE GENOMIC DNA]</scope>
    <source>
        <strain evidence="6 7">W13Z1</strain>
    </source>
</reference>
<evidence type="ECO:0000313" key="7">
    <source>
        <dbReference type="Proteomes" id="UP000019849"/>
    </source>
</evidence>
<dbReference type="CDD" id="cd08414">
    <property type="entry name" value="PBP2_LTTR_aromatics_like"/>
    <property type="match status" value="1"/>
</dbReference>
<dbReference type="SUPFAM" id="SSF46785">
    <property type="entry name" value="Winged helix' DNA-binding domain"/>
    <property type="match status" value="1"/>
</dbReference>
<dbReference type="GO" id="GO:0003700">
    <property type="term" value="F:DNA-binding transcription factor activity"/>
    <property type="evidence" value="ECO:0007669"/>
    <property type="project" value="InterPro"/>
</dbReference>
<dbReference type="EMBL" id="JENY01000024">
    <property type="protein sequence ID" value="EXL03680.1"/>
    <property type="molecule type" value="Genomic_DNA"/>
</dbReference>